<comment type="caution">
    <text evidence="1">The sequence shown here is derived from an EMBL/GenBank/DDBJ whole genome shotgun (WGS) entry which is preliminary data.</text>
</comment>
<organism evidence="1 2">
    <name type="scientific">Entomophthora muscae</name>
    <dbReference type="NCBI Taxonomy" id="34485"/>
    <lineage>
        <taxon>Eukaryota</taxon>
        <taxon>Fungi</taxon>
        <taxon>Fungi incertae sedis</taxon>
        <taxon>Zoopagomycota</taxon>
        <taxon>Entomophthoromycotina</taxon>
        <taxon>Entomophthoromycetes</taxon>
        <taxon>Entomophthorales</taxon>
        <taxon>Entomophthoraceae</taxon>
        <taxon>Entomophthora</taxon>
    </lineage>
</organism>
<accession>A0ACC2T269</accession>
<evidence type="ECO:0000313" key="2">
    <source>
        <dbReference type="Proteomes" id="UP001165960"/>
    </source>
</evidence>
<sequence>MALPTGWRQYEEGQYAPRVNSLPPLALDHTIFPRHTKKSPKMSAKPLHSLEDLAYTVDERFVLAYPADSLPLAAPSWEETLVNLDYLLAWCCPLLKTIRASQSKVITSMLDNSVELQMPDQTAEIRVKLLSLSGPIQQSFSSSQLDPEPTVM</sequence>
<protein>
    <submittedName>
        <fullName evidence="1">Uncharacterized protein</fullName>
    </submittedName>
</protein>
<dbReference type="Proteomes" id="UP001165960">
    <property type="component" value="Unassembled WGS sequence"/>
</dbReference>
<dbReference type="EMBL" id="QTSX02003703">
    <property type="protein sequence ID" value="KAJ9068680.1"/>
    <property type="molecule type" value="Genomic_DNA"/>
</dbReference>
<gene>
    <name evidence="1" type="ORF">DSO57_1026300</name>
</gene>
<keyword evidence="2" id="KW-1185">Reference proteome</keyword>
<evidence type="ECO:0000313" key="1">
    <source>
        <dbReference type="EMBL" id="KAJ9068680.1"/>
    </source>
</evidence>
<reference evidence="1" key="1">
    <citation type="submission" date="2022-04" db="EMBL/GenBank/DDBJ databases">
        <title>Genome of the entomopathogenic fungus Entomophthora muscae.</title>
        <authorList>
            <person name="Elya C."/>
            <person name="Lovett B.R."/>
            <person name="Lee E."/>
            <person name="Macias A.M."/>
            <person name="Hajek A.E."/>
            <person name="De Bivort B.L."/>
            <person name="Kasson M.T."/>
            <person name="De Fine Licht H.H."/>
            <person name="Stajich J.E."/>
        </authorList>
    </citation>
    <scope>NUCLEOTIDE SEQUENCE</scope>
    <source>
        <strain evidence="1">Berkeley</strain>
    </source>
</reference>
<proteinExistence type="predicted"/>
<name>A0ACC2T269_9FUNG</name>